<proteinExistence type="predicted"/>
<gene>
    <name evidence="4" type="ORF">CSSPTR1EN2_LOCUS5404</name>
</gene>
<dbReference type="InterPro" id="IPR008963">
    <property type="entry name" value="Purple_acid_Pase-like_N"/>
</dbReference>
<evidence type="ECO:0000313" key="4">
    <source>
        <dbReference type="EMBL" id="CAK9200432.1"/>
    </source>
</evidence>
<dbReference type="EMBL" id="OZ019905">
    <property type="protein sequence ID" value="CAK9200432.1"/>
    <property type="molecule type" value="Genomic_DNA"/>
</dbReference>
<dbReference type="PANTHER" id="PTHR22953">
    <property type="entry name" value="ACID PHOSPHATASE RELATED"/>
    <property type="match status" value="1"/>
</dbReference>
<keyword evidence="5" id="KW-1185">Reference proteome</keyword>
<evidence type="ECO:0000256" key="1">
    <source>
        <dbReference type="ARBA" id="ARBA00022729"/>
    </source>
</evidence>
<dbReference type="Gene3D" id="2.60.40.380">
    <property type="entry name" value="Purple acid phosphatase-like, N-terminal"/>
    <property type="match status" value="1"/>
</dbReference>
<evidence type="ECO:0000256" key="2">
    <source>
        <dbReference type="SAM" id="SignalP"/>
    </source>
</evidence>
<evidence type="ECO:0000313" key="5">
    <source>
        <dbReference type="Proteomes" id="UP001497512"/>
    </source>
</evidence>
<organism evidence="4 5">
    <name type="scientific">Sphagnum troendelagicum</name>
    <dbReference type="NCBI Taxonomy" id="128251"/>
    <lineage>
        <taxon>Eukaryota</taxon>
        <taxon>Viridiplantae</taxon>
        <taxon>Streptophyta</taxon>
        <taxon>Embryophyta</taxon>
        <taxon>Bryophyta</taxon>
        <taxon>Sphagnophytina</taxon>
        <taxon>Sphagnopsida</taxon>
        <taxon>Sphagnales</taxon>
        <taxon>Sphagnaceae</taxon>
        <taxon>Sphagnum</taxon>
    </lineage>
</organism>
<feature type="domain" description="Purple acid phosphatase N-terminal" evidence="3">
    <location>
        <begin position="71"/>
        <end position="152"/>
    </location>
</feature>
<dbReference type="InterPro" id="IPR039331">
    <property type="entry name" value="PAPs-like"/>
</dbReference>
<feature type="signal peptide" evidence="2">
    <location>
        <begin position="1"/>
        <end position="26"/>
    </location>
</feature>
<dbReference type="Pfam" id="PF16656">
    <property type="entry name" value="Pur_ac_phosph_N"/>
    <property type="match status" value="1"/>
</dbReference>
<reference evidence="4" key="1">
    <citation type="submission" date="2024-02" db="EMBL/GenBank/DDBJ databases">
        <authorList>
            <consortium name="ELIXIR-Norway"/>
            <consortium name="Elixir Norway"/>
        </authorList>
    </citation>
    <scope>NUCLEOTIDE SEQUENCE</scope>
</reference>
<keyword evidence="1 2" id="KW-0732">Signal</keyword>
<dbReference type="PANTHER" id="PTHR22953:SF86">
    <property type="entry name" value="PURPLE ACID PHOSPHATASE 10"/>
    <property type="match status" value="1"/>
</dbReference>
<dbReference type="InterPro" id="IPR015914">
    <property type="entry name" value="PAPs_N"/>
</dbReference>
<dbReference type="Proteomes" id="UP001497512">
    <property type="component" value="Chromosome 13"/>
</dbReference>
<sequence length="196" mass="22156">MPSRSYNNVGLTVRLLVLLLVVTVSSNSSSSFALMNEGSGRTSQYMRKSSASIDLPYTDPLVTAPPGENAPQQVHITQGDLVGKAVTVSWVTVQQFAPKVWYGIKQGDYSRVKEGQTTRYKFYNYTSGFIHRITLNSLQYNTKYYYKIGEVTVGEFWFLTQPQIGLDVAYPFGLIGKLSRIRIDYIFCGFYDLLLR</sequence>
<accession>A0ABP0TMR2</accession>
<evidence type="ECO:0000259" key="3">
    <source>
        <dbReference type="Pfam" id="PF16656"/>
    </source>
</evidence>
<protein>
    <recommendedName>
        <fullName evidence="3">Purple acid phosphatase N-terminal domain-containing protein</fullName>
    </recommendedName>
</protein>
<feature type="chain" id="PRO_5046459704" description="Purple acid phosphatase N-terminal domain-containing protein" evidence="2">
    <location>
        <begin position="27"/>
        <end position="196"/>
    </location>
</feature>
<dbReference type="SUPFAM" id="SSF49363">
    <property type="entry name" value="Purple acid phosphatase, N-terminal domain"/>
    <property type="match status" value="1"/>
</dbReference>
<name>A0ABP0TMR2_9BRYO</name>